<proteinExistence type="predicted"/>
<reference evidence="1" key="1">
    <citation type="journal article" date="2021" name="PeerJ">
        <title>Extensive microbial diversity within the chicken gut microbiome revealed by metagenomics and culture.</title>
        <authorList>
            <person name="Gilroy R."/>
            <person name="Ravi A."/>
            <person name="Getino M."/>
            <person name="Pursley I."/>
            <person name="Horton D.L."/>
            <person name="Alikhan N.F."/>
            <person name="Baker D."/>
            <person name="Gharbi K."/>
            <person name="Hall N."/>
            <person name="Watson M."/>
            <person name="Adriaenssens E.M."/>
            <person name="Foster-Nyarko E."/>
            <person name="Jarju S."/>
            <person name="Secka A."/>
            <person name="Antonio M."/>
            <person name="Oren A."/>
            <person name="Chaudhuri R.R."/>
            <person name="La Ragione R."/>
            <person name="Hildebrand F."/>
            <person name="Pallen M.J."/>
        </authorList>
    </citation>
    <scope>NUCLEOTIDE SEQUENCE</scope>
    <source>
        <strain evidence="1">ChiHecec2B26-12326</strain>
    </source>
</reference>
<keyword evidence="1" id="KW-0645">Protease</keyword>
<comment type="caution">
    <text evidence="1">The sequence shown here is derived from an EMBL/GenBank/DDBJ whole genome shotgun (WGS) entry which is preliminary data.</text>
</comment>
<evidence type="ECO:0000313" key="1">
    <source>
        <dbReference type="EMBL" id="HIX87127.1"/>
    </source>
</evidence>
<dbReference type="Gene3D" id="2.60.40.1120">
    <property type="entry name" value="Carboxypeptidase-like, regulatory domain"/>
    <property type="match status" value="1"/>
</dbReference>
<name>A0A9D1XSW2_9BACT</name>
<dbReference type="EMBL" id="DXEN01000080">
    <property type="protein sequence ID" value="HIX87127.1"/>
    <property type="molecule type" value="Genomic_DNA"/>
</dbReference>
<organism evidence="1 2">
    <name type="scientific">Candidatus Parabacteroides intestinigallinarum</name>
    <dbReference type="NCBI Taxonomy" id="2838722"/>
    <lineage>
        <taxon>Bacteria</taxon>
        <taxon>Pseudomonadati</taxon>
        <taxon>Bacteroidota</taxon>
        <taxon>Bacteroidia</taxon>
        <taxon>Bacteroidales</taxon>
        <taxon>Tannerellaceae</taxon>
        <taxon>Parabacteroides</taxon>
    </lineage>
</organism>
<gene>
    <name evidence="1" type="ORF">H9848_11065</name>
</gene>
<keyword evidence="1" id="KW-0121">Carboxypeptidase</keyword>
<dbReference type="SUPFAM" id="SSF49464">
    <property type="entry name" value="Carboxypeptidase regulatory domain-like"/>
    <property type="match status" value="1"/>
</dbReference>
<keyword evidence="1" id="KW-0378">Hydrolase</keyword>
<evidence type="ECO:0000313" key="2">
    <source>
        <dbReference type="Proteomes" id="UP000823847"/>
    </source>
</evidence>
<accession>A0A9D1XSW2</accession>
<dbReference type="InterPro" id="IPR008969">
    <property type="entry name" value="CarboxyPept-like_regulatory"/>
</dbReference>
<protein>
    <submittedName>
        <fullName evidence="1">DUF5686 and carboxypeptidase regulatory-like domain-containing protein</fullName>
    </submittedName>
</protein>
<dbReference type="InterPro" id="IPR043741">
    <property type="entry name" value="DUF5686"/>
</dbReference>
<sequence length="853" mass="98795">MGKKIAFIFLFVAVAWVARSQNYTIKGSVTDSITGEPLPYVAVLLKGTTIGGTTDLDGNFEISTSSRVRTLQISYLGYSTKELEFVPGKATGLKIELAPTSINLTEVLVKPTKEKYSKKDNPAVIFIKNAIERRESNDPRNHDYFRYDQYEKMVFAMNDYQPKPKKEGKTGKFDFLVDFIDTLEVGKTILPVSEREKLQTVYYRKDPKTEKQVVKATKAAGVDEVFSRDGIQQFLNEVFREVDIFQNDIPLFLNRFVSPMSTMGPNFYRYYLLDTLEVDGQKCVDLGFAPFTPETFGFTGHLYITLDSTFFVQRVKLNVPKKINLNFVGGMTIEQTFNRAPDGTRIITKDDIIVDFKLTEKSKGMYARRLNIYSNQAFEAPEDSTIFEESAPVIIPVEAYRRSEDFWAENRPEEAGARKQNSVEKLMEKLRSIPIFYVTEKIVTVLTSGYIPTNKVEEKSKFEFGPMNTYISGNAIEGARFRVGGTTTTAFSKRLFLDGYVAYGTKDREWKYDGLVEYSFIDKKDYRKEFPVHSLRLEYSYDINQLGQQYMYTNKDNMFLALKRQKDTRATYLRKAELTYYREHYNGWAYGAVLRNFKEYSTGYAAFDRIGADGQITPTDSYRMSEIEFKLRFAPNEKFYQTRNYRYPITLDAPVFTLNHTMAFQNVLGSTYDYQKTEFGIQKRFWFSAFGYVDILAKAGKVWTKAPYPLLILPNANLSYLVQPESYTNMNAMEFINDEYASWDITYFMNGALLNRIPLIKKLKWREVFSFRGMFGHLTDKNNPFIEGQNNDGLYRFPEGSYVMDPSTPYMEVGVGIENIFKFLRLDYVWRLTYKDHPGIQTRGVRFMMKLSF</sequence>
<reference evidence="1" key="2">
    <citation type="submission" date="2021-04" db="EMBL/GenBank/DDBJ databases">
        <authorList>
            <person name="Gilroy R."/>
        </authorList>
    </citation>
    <scope>NUCLEOTIDE SEQUENCE</scope>
    <source>
        <strain evidence="1">ChiHecec2B26-12326</strain>
    </source>
</reference>
<dbReference type="Pfam" id="PF18939">
    <property type="entry name" value="DUF5686"/>
    <property type="match status" value="1"/>
</dbReference>
<dbReference type="AlphaFoldDB" id="A0A9D1XSW2"/>
<dbReference type="GO" id="GO:0004180">
    <property type="term" value="F:carboxypeptidase activity"/>
    <property type="evidence" value="ECO:0007669"/>
    <property type="project" value="UniProtKB-KW"/>
</dbReference>
<dbReference type="Proteomes" id="UP000823847">
    <property type="component" value="Unassembled WGS sequence"/>
</dbReference>
<dbReference type="Pfam" id="PF13715">
    <property type="entry name" value="CarbopepD_reg_2"/>
    <property type="match status" value="1"/>
</dbReference>